<dbReference type="Proteomes" id="UP000503820">
    <property type="component" value="Unassembled WGS sequence"/>
</dbReference>
<evidence type="ECO:0000313" key="2">
    <source>
        <dbReference type="Proteomes" id="UP000503820"/>
    </source>
</evidence>
<dbReference type="RefSeq" id="WP_174410547.1">
    <property type="nucleotide sequence ID" value="NZ_BLVP01000010.1"/>
</dbReference>
<dbReference type="AlphaFoldDB" id="A0A7J0BW65"/>
<evidence type="ECO:0008006" key="3">
    <source>
        <dbReference type="Google" id="ProtNLM"/>
    </source>
</evidence>
<dbReference type="InterPro" id="IPR025245">
    <property type="entry name" value="DUF4197"/>
</dbReference>
<dbReference type="Pfam" id="PF13852">
    <property type="entry name" value="DUF4197"/>
    <property type="match status" value="1"/>
</dbReference>
<proteinExistence type="predicted"/>
<sequence length="256" mass="27510">MRVYRPFIHRAALCAALLLVSVLPLRAGIMDTLKQTVMPGSQTTGTQAAQSGLSTGDIAQGLKEALRTTVGNSVSFLGKDGGFLNTPSVRIPMPQHLQAGEKIARSLGQDALADNFIQTMNSAAEQATTETASIFYKAISEMSFDDARAILNGPKDAATRYFQRTTTGDLTTRIRPIVEKSTEKANVTGAYKNYAGKLKSLSPLMDASAMDLDGYVTDKTIHGIFTIMAEEEAKIRTNPAARTSDILKKVFGSVSQ</sequence>
<dbReference type="EMBL" id="BLVP01000010">
    <property type="protein sequence ID" value="GFM37933.1"/>
    <property type="molecule type" value="Genomic_DNA"/>
</dbReference>
<evidence type="ECO:0000313" key="1">
    <source>
        <dbReference type="EMBL" id="GFM37933.1"/>
    </source>
</evidence>
<comment type="caution">
    <text evidence="1">The sequence shown here is derived from an EMBL/GenBank/DDBJ whole genome shotgun (WGS) entry which is preliminary data.</text>
</comment>
<organism evidence="1 2">
    <name type="scientific">Desulfovibrio psychrotolerans</name>
    <dbReference type="NCBI Taxonomy" id="415242"/>
    <lineage>
        <taxon>Bacteria</taxon>
        <taxon>Pseudomonadati</taxon>
        <taxon>Thermodesulfobacteriota</taxon>
        <taxon>Desulfovibrionia</taxon>
        <taxon>Desulfovibrionales</taxon>
        <taxon>Desulfovibrionaceae</taxon>
        <taxon>Desulfovibrio</taxon>
    </lineage>
</organism>
<accession>A0A7J0BW65</accession>
<keyword evidence="2" id="KW-1185">Reference proteome</keyword>
<gene>
    <name evidence="1" type="ORF">DSM19430T_26170</name>
</gene>
<name>A0A7J0BW65_9BACT</name>
<protein>
    <recommendedName>
        <fullName evidence="3">DUF4197 domain-containing protein</fullName>
    </recommendedName>
</protein>
<reference evidence="1 2" key="1">
    <citation type="submission" date="2020-05" db="EMBL/GenBank/DDBJ databases">
        <title>Draft genome sequence of Desulfovibrio psychrotolerans JS1T.</title>
        <authorList>
            <person name="Ueno A."/>
            <person name="Tamazawa S."/>
            <person name="Tamamura S."/>
            <person name="Murakami T."/>
            <person name="Kiyama T."/>
            <person name="Inomata H."/>
            <person name="Amano Y."/>
            <person name="Miyakawa K."/>
            <person name="Tamaki H."/>
            <person name="Naganuma T."/>
            <person name="Kaneko K."/>
        </authorList>
    </citation>
    <scope>NUCLEOTIDE SEQUENCE [LARGE SCALE GENOMIC DNA]</scope>
    <source>
        <strain evidence="1 2">JS1</strain>
    </source>
</reference>